<feature type="transmembrane region" description="Helical" evidence="6">
    <location>
        <begin position="338"/>
        <end position="356"/>
    </location>
</feature>
<evidence type="ECO:0000313" key="8">
    <source>
        <dbReference type="Proteomes" id="UP001500967"/>
    </source>
</evidence>
<keyword evidence="5 6" id="KW-0472">Membrane</keyword>
<feature type="transmembrane region" description="Helical" evidence="6">
    <location>
        <begin position="304"/>
        <end position="326"/>
    </location>
</feature>
<evidence type="ECO:0000256" key="3">
    <source>
        <dbReference type="ARBA" id="ARBA00022692"/>
    </source>
</evidence>
<dbReference type="PANTHER" id="PTHR30250">
    <property type="entry name" value="PST FAMILY PREDICTED COLANIC ACID TRANSPORTER"/>
    <property type="match status" value="1"/>
</dbReference>
<name>A0ABN0TE44_9ACTN</name>
<feature type="transmembrane region" description="Helical" evidence="6">
    <location>
        <begin position="54"/>
        <end position="72"/>
    </location>
</feature>
<comment type="subcellular location">
    <subcellularLocation>
        <location evidence="1">Cell membrane</location>
        <topology evidence="1">Multi-pass membrane protein</topology>
    </subcellularLocation>
</comment>
<evidence type="ECO:0000256" key="2">
    <source>
        <dbReference type="ARBA" id="ARBA00022475"/>
    </source>
</evidence>
<feature type="transmembrane region" description="Helical" evidence="6">
    <location>
        <begin position="394"/>
        <end position="412"/>
    </location>
</feature>
<keyword evidence="4 6" id="KW-1133">Transmembrane helix</keyword>
<feature type="transmembrane region" description="Helical" evidence="6">
    <location>
        <begin position="236"/>
        <end position="254"/>
    </location>
</feature>
<dbReference type="PANTHER" id="PTHR30250:SF11">
    <property type="entry name" value="O-ANTIGEN TRANSPORTER-RELATED"/>
    <property type="match status" value="1"/>
</dbReference>
<protein>
    <recommendedName>
        <fullName evidence="9">O-antigen/teichoic acid export membrane protein</fullName>
    </recommendedName>
</protein>
<feature type="transmembrane region" description="Helical" evidence="6">
    <location>
        <begin position="186"/>
        <end position="205"/>
    </location>
</feature>
<reference evidence="7 8" key="1">
    <citation type="journal article" date="2019" name="Int. J. Syst. Evol. Microbiol.">
        <title>The Global Catalogue of Microorganisms (GCM) 10K type strain sequencing project: providing services to taxonomists for standard genome sequencing and annotation.</title>
        <authorList>
            <consortium name="The Broad Institute Genomics Platform"/>
            <consortium name="The Broad Institute Genome Sequencing Center for Infectious Disease"/>
            <person name="Wu L."/>
            <person name="Ma J."/>
        </authorList>
    </citation>
    <scope>NUCLEOTIDE SEQUENCE [LARGE SCALE GENOMIC DNA]</scope>
    <source>
        <strain evidence="7 8">JCM 10425</strain>
    </source>
</reference>
<evidence type="ECO:0000256" key="1">
    <source>
        <dbReference type="ARBA" id="ARBA00004651"/>
    </source>
</evidence>
<feature type="transmembrane region" description="Helical" evidence="6">
    <location>
        <begin position="127"/>
        <end position="145"/>
    </location>
</feature>
<organism evidence="7 8">
    <name type="scientific">Cryptosporangium japonicum</name>
    <dbReference type="NCBI Taxonomy" id="80872"/>
    <lineage>
        <taxon>Bacteria</taxon>
        <taxon>Bacillati</taxon>
        <taxon>Actinomycetota</taxon>
        <taxon>Actinomycetes</taxon>
        <taxon>Cryptosporangiales</taxon>
        <taxon>Cryptosporangiaceae</taxon>
        <taxon>Cryptosporangium</taxon>
    </lineage>
</organism>
<feature type="transmembrane region" description="Helical" evidence="6">
    <location>
        <begin position="157"/>
        <end position="180"/>
    </location>
</feature>
<keyword evidence="3 6" id="KW-0812">Transmembrane</keyword>
<evidence type="ECO:0000256" key="5">
    <source>
        <dbReference type="ARBA" id="ARBA00023136"/>
    </source>
</evidence>
<keyword evidence="2" id="KW-1003">Cell membrane</keyword>
<evidence type="ECO:0008006" key="9">
    <source>
        <dbReference type="Google" id="ProtNLM"/>
    </source>
</evidence>
<evidence type="ECO:0000313" key="7">
    <source>
        <dbReference type="EMBL" id="GAA0219368.1"/>
    </source>
</evidence>
<dbReference type="RefSeq" id="WP_344646684.1">
    <property type="nucleotide sequence ID" value="NZ_BAAAGX010000001.1"/>
</dbReference>
<keyword evidence="8" id="KW-1185">Reference proteome</keyword>
<sequence length="425" mass="45184">MTDTVTARWTDHLAVPLFRNAYALVASGVLTTLLGLAFWALAARYYPAAEVGRASAAVSAMTMVAALLQLNLNSGLMRFLPDAGHAGRNLLLRAYGITTVTTTVGALVLVLVTEGNSFLADLGPDAWTFLLLFVLAVPVWSLFVMQDAALIGLRAAVYVPVENLIFAVAKLGLLVVLASWSTGGLLAAWILPAAVLIVPVTWLLLARLLPAYADRVGVVTRWGQVRTYLAQDFSGSFLETLTAAAVPIIVTWRLGLVENAYFYTSWVVLVGIEMVLNSIGSSLTVEGAHDRSALGGLRRSAGKLTALFVGVTVPAGLLAAPFLLGIIGPDYAEEGTTLFRLLLLGIPFRALVVLRLSAARVERRGSTIMAYQATYAVAMFGGCWIGLATLGIDAVGWVFLVVQLALAAVVLARRAWRSGGTRRSA</sequence>
<evidence type="ECO:0000256" key="4">
    <source>
        <dbReference type="ARBA" id="ARBA00022989"/>
    </source>
</evidence>
<dbReference type="InterPro" id="IPR050833">
    <property type="entry name" value="Poly_Biosynth_Transport"/>
</dbReference>
<evidence type="ECO:0000256" key="6">
    <source>
        <dbReference type="SAM" id="Phobius"/>
    </source>
</evidence>
<dbReference type="EMBL" id="BAAAGX010000001">
    <property type="protein sequence ID" value="GAA0219368.1"/>
    <property type="molecule type" value="Genomic_DNA"/>
</dbReference>
<comment type="caution">
    <text evidence="7">The sequence shown here is derived from an EMBL/GenBank/DDBJ whole genome shotgun (WGS) entry which is preliminary data.</text>
</comment>
<feature type="transmembrane region" description="Helical" evidence="6">
    <location>
        <begin position="21"/>
        <end position="42"/>
    </location>
</feature>
<proteinExistence type="predicted"/>
<feature type="transmembrane region" description="Helical" evidence="6">
    <location>
        <begin position="260"/>
        <end position="283"/>
    </location>
</feature>
<feature type="transmembrane region" description="Helical" evidence="6">
    <location>
        <begin position="368"/>
        <end position="388"/>
    </location>
</feature>
<feature type="transmembrane region" description="Helical" evidence="6">
    <location>
        <begin position="92"/>
        <end position="112"/>
    </location>
</feature>
<accession>A0ABN0TE44</accession>
<gene>
    <name evidence="7" type="ORF">GCM10009539_00910</name>
</gene>
<dbReference type="Proteomes" id="UP001500967">
    <property type="component" value="Unassembled WGS sequence"/>
</dbReference>